<evidence type="ECO:0000256" key="3">
    <source>
        <dbReference type="ARBA" id="ARBA00023163"/>
    </source>
</evidence>
<keyword evidence="2" id="KW-0238">DNA-binding</keyword>
<keyword evidence="3" id="KW-0804">Transcription</keyword>
<dbReference type="SUPFAM" id="SSF46785">
    <property type="entry name" value="Winged helix' DNA-binding domain"/>
    <property type="match status" value="1"/>
</dbReference>
<dbReference type="SMART" id="SM00895">
    <property type="entry name" value="FCD"/>
    <property type="match status" value="1"/>
</dbReference>
<feature type="domain" description="HTH gntR-type" evidence="4">
    <location>
        <begin position="7"/>
        <end position="74"/>
    </location>
</feature>
<dbReference type="Proteomes" id="UP000006772">
    <property type="component" value="Unassembled WGS sequence"/>
</dbReference>
<dbReference type="RefSeq" id="WP_006462456.1">
    <property type="nucleotide sequence ID" value="NZ_AEEC02000006.1"/>
</dbReference>
<dbReference type="InterPro" id="IPR011711">
    <property type="entry name" value="GntR_C"/>
</dbReference>
<reference evidence="5 6" key="1">
    <citation type="journal article" date="2013" name="Front. Microbiol.">
        <title>The genome of the endophytic bacterium H. frisingense GSF30(T) identifies diverse strategies in the Herbaspirillum genus to interact with plants.</title>
        <authorList>
            <person name="Straub D."/>
            <person name="Rothballer M."/>
            <person name="Hartmann A."/>
            <person name="Ludewig U."/>
        </authorList>
    </citation>
    <scope>NUCLEOTIDE SEQUENCE [LARGE SCALE GENOMIC DNA]</scope>
    <source>
        <strain evidence="5 6">GSF30</strain>
    </source>
</reference>
<dbReference type="EMBL" id="AEEC02000006">
    <property type="protein sequence ID" value="EOA05707.1"/>
    <property type="molecule type" value="Genomic_DNA"/>
</dbReference>
<dbReference type="InterPro" id="IPR008920">
    <property type="entry name" value="TF_FadR/GntR_C"/>
</dbReference>
<evidence type="ECO:0000256" key="2">
    <source>
        <dbReference type="ARBA" id="ARBA00023125"/>
    </source>
</evidence>
<dbReference type="GO" id="GO:0003700">
    <property type="term" value="F:DNA-binding transcription factor activity"/>
    <property type="evidence" value="ECO:0007669"/>
    <property type="project" value="InterPro"/>
</dbReference>
<dbReference type="Gene3D" id="1.10.10.10">
    <property type="entry name" value="Winged helix-like DNA-binding domain superfamily/Winged helix DNA-binding domain"/>
    <property type="match status" value="1"/>
</dbReference>
<accession>A0AAI9N4Y2</accession>
<comment type="caution">
    <text evidence="5">The sequence shown here is derived from an EMBL/GenBank/DDBJ whole genome shotgun (WGS) entry which is preliminary data.</text>
</comment>
<dbReference type="SMART" id="SM00345">
    <property type="entry name" value="HTH_GNTR"/>
    <property type="match status" value="1"/>
</dbReference>
<dbReference type="Pfam" id="PF00392">
    <property type="entry name" value="GntR"/>
    <property type="match status" value="1"/>
</dbReference>
<dbReference type="CDD" id="cd07377">
    <property type="entry name" value="WHTH_GntR"/>
    <property type="match status" value="1"/>
</dbReference>
<evidence type="ECO:0000313" key="6">
    <source>
        <dbReference type="Proteomes" id="UP000006772"/>
    </source>
</evidence>
<dbReference type="SUPFAM" id="SSF48008">
    <property type="entry name" value="GntR ligand-binding domain-like"/>
    <property type="match status" value="1"/>
</dbReference>
<protein>
    <submittedName>
        <fullName evidence="5">Transcriptional regulator</fullName>
    </submittedName>
</protein>
<evidence type="ECO:0000259" key="4">
    <source>
        <dbReference type="PROSITE" id="PS50949"/>
    </source>
</evidence>
<dbReference type="PANTHER" id="PTHR43537">
    <property type="entry name" value="TRANSCRIPTIONAL REGULATOR, GNTR FAMILY"/>
    <property type="match status" value="1"/>
</dbReference>
<dbReference type="Gene3D" id="1.20.120.530">
    <property type="entry name" value="GntR ligand-binding domain-like"/>
    <property type="match status" value="1"/>
</dbReference>
<keyword evidence="1" id="KW-0805">Transcription regulation</keyword>
<evidence type="ECO:0000256" key="1">
    <source>
        <dbReference type="ARBA" id="ARBA00023015"/>
    </source>
</evidence>
<sequence length="228" mass="25609">MTIEDTSPFIDQVFEQLLTSIALGTLKPGQRIRQAELAAELSVSRQPISHALQLLKHEGLVQDSGRQGLVVSPIDPDYMKQMYQARKALEVTVAGLAAQRVADRIATPEQVMALKAALMEGKRAYASGEPLANLVRADLEFHRAIYRLSGNHVIEQMMNTRWAHLMRSMLIVLDEPETPGRAWEEHEELTEYLLSGNVLEGSDLAARHMQRASNDMYRRLTKFTESAD</sequence>
<dbReference type="PANTHER" id="PTHR43537:SF45">
    <property type="entry name" value="GNTR FAMILY REGULATORY PROTEIN"/>
    <property type="match status" value="1"/>
</dbReference>
<gene>
    <name evidence="5" type="ORF">HFRIS_006428</name>
</gene>
<dbReference type="InterPro" id="IPR000524">
    <property type="entry name" value="Tscrpt_reg_HTH_GntR"/>
</dbReference>
<name>A0AAI9N4Y2_9BURK</name>
<organism evidence="5 6">
    <name type="scientific">Herbaspirillum frisingense GSF30</name>
    <dbReference type="NCBI Taxonomy" id="864073"/>
    <lineage>
        <taxon>Bacteria</taxon>
        <taxon>Pseudomonadati</taxon>
        <taxon>Pseudomonadota</taxon>
        <taxon>Betaproteobacteria</taxon>
        <taxon>Burkholderiales</taxon>
        <taxon>Oxalobacteraceae</taxon>
        <taxon>Herbaspirillum</taxon>
    </lineage>
</organism>
<dbReference type="InterPro" id="IPR036388">
    <property type="entry name" value="WH-like_DNA-bd_sf"/>
</dbReference>
<evidence type="ECO:0000313" key="5">
    <source>
        <dbReference type="EMBL" id="EOA05707.1"/>
    </source>
</evidence>
<dbReference type="Pfam" id="PF07729">
    <property type="entry name" value="FCD"/>
    <property type="match status" value="1"/>
</dbReference>
<dbReference type="AlphaFoldDB" id="A0AAI9N4Y2"/>
<dbReference type="GO" id="GO:0003677">
    <property type="term" value="F:DNA binding"/>
    <property type="evidence" value="ECO:0007669"/>
    <property type="project" value="UniProtKB-KW"/>
</dbReference>
<proteinExistence type="predicted"/>
<dbReference type="InterPro" id="IPR036390">
    <property type="entry name" value="WH_DNA-bd_sf"/>
</dbReference>
<dbReference type="PROSITE" id="PS50949">
    <property type="entry name" value="HTH_GNTR"/>
    <property type="match status" value="1"/>
</dbReference>